<comment type="caution">
    <text evidence="2">The sequence shown here is derived from an EMBL/GenBank/DDBJ whole genome shotgun (WGS) entry which is preliminary data.</text>
</comment>
<feature type="compositionally biased region" description="Basic and acidic residues" evidence="1">
    <location>
        <begin position="123"/>
        <end position="150"/>
    </location>
</feature>
<feature type="region of interest" description="Disordered" evidence="1">
    <location>
        <begin position="109"/>
        <end position="203"/>
    </location>
</feature>
<dbReference type="Proteomes" id="UP000326939">
    <property type="component" value="Chromosome 19"/>
</dbReference>
<name>A0A5N5J0L0_9ROSI</name>
<sequence length="203" mass="21964">MGACATKPTVLKEGETPEPAMEEAVVTTGGDVQVEDKVVAVDEEEKKVVFEKDISDAGGDKVEETEIVDDNKRRSLSNLFKEILHYCTLRGGQATQARVLKSLALQHIRKEPNESDDAPAEQVKPEASETEKPTEPEVHKEEPSAVKEEPPAAAPAPPAAAAPPPAPPPAEPKTTETLEEKKPVQTETKTTETEGEKEPEETR</sequence>
<organism evidence="2 3">
    <name type="scientific">Salix brachista</name>
    <dbReference type="NCBI Taxonomy" id="2182728"/>
    <lineage>
        <taxon>Eukaryota</taxon>
        <taxon>Viridiplantae</taxon>
        <taxon>Streptophyta</taxon>
        <taxon>Embryophyta</taxon>
        <taxon>Tracheophyta</taxon>
        <taxon>Spermatophyta</taxon>
        <taxon>Magnoliopsida</taxon>
        <taxon>eudicotyledons</taxon>
        <taxon>Gunneridae</taxon>
        <taxon>Pentapetalae</taxon>
        <taxon>rosids</taxon>
        <taxon>fabids</taxon>
        <taxon>Malpighiales</taxon>
        <taxon>Salicaceae</taxon>
        <taxon>Saliceae</taxon>
        <taxon>Salix</taxon>
    </lineage>
</organism>
<protein>
    <submittedName>
        <fullName evidence="2">Uncharacterized protein</fullName>
    </submittedName>
</protein>
<evidence type="ECO:0000313" key="3">
    <source>
        <dbReference type="Proteomes" id="UP000326939"/>
    </source>
</evidence>
<accession>A0A5N5J0L0</accession>
<evidence type="ECO:0000313" key="2">
    <source>
        <dbReference type="EMBL" id="KAB5511966.1"/>
    </source>
</evidence>
<gene>
    <name evidence="2" type="ORF">DKX38_028994</name>
</gene>
<evidence type="ECO:0000256" key="1">
    <source>
        <dbReference type="SAM" id="MobiDB-lite"/>
    </source>
</evidence>
<dbReference type="EMBL" id="VDCV01000019">
    <property type="protein sequence ID" value="KAB5511966.1"/>
    <property type="molecule type" value="Genomic_DNA"/>
</dbReference>
<proteinExistence type="predicted"/>
<keyword evidence="3" id="KW-1185">Reference proteome</keyword>
<feature type="region of interest" description="Disordered" evidence="1">
    <location>
        <begin position="1"/>
        <end position="25"/>
    </location>
</feature>
<dbReference type="AlphaFoldDB" id="A0A5N5J0L0"/>
<feature type="compositionally biased region" description="Basic and acidic residues" evidence="1">
    <location>
        <begin position="173"/>
        <end position="203"/>
    </location>
</feature>
<feature type="compositionally biased region" description="Pro residues" evidence="1">
    <location>
        <begin position="152"/>
        <end position="171"/>
    </location>
</feature>
<reference evidence="3" key="1">
    <citation type="journal article" date="2019" name="Gigascience">
        <title>De novo genome assembly of the endangered Acer yangbiense, a plant species with extremely small populations endemic to Yunnan Province, China.</title>
        <authorList>
            <person name="Yang J."/>
            <person name="Wariss H.M."/>
            <person name="Tao L."/>
            <person name="Zhang R."/>
            <person name="Yun Q."/>
            <person name="Hollingsworth P."/>
            <person name="Dao Z."/>
            <person name="Luo G."/>
            <person name="Guo H."/>
            <person name="Ma Y."/>
            <person name="Sun W."/>
        </authorList>
    </citation>
    <scope>NUCLEOTIDE SEQUENCE [LARGE SCALE GENOMIC DNA]</scope>
    <source>
        <strain evidence="3">cv. br00</strain>
    </source>
</reference>